<evidence type="ECO:0000256" key="5">
    <source>
        <dbReference type="SAM" id="Phobius"/>
    </source>
</evidence>
<dbReference type="GO" id="GO:0005886">
    <property type="term" value="C:plasma membrane"/>
    <property type="evidence" value="ECO:0007669"/>
    <property type="project" value="TreeGrafter"/>
</dbReference>
<evidence type="ECO:0000256" key="1">
    <source>
        <dbReference type="ARBA" id="ARBA00004370"/>
    </source>
</evidence>
<accession>F9U7S1</accession>
<feature type="transmembrane region" description="Helical" evidence="5">
    <location>
        <begin position="156"/>
        <end position="177"/>
    </location>
</feature>
<dbReference type="PANTHER" id="PTHR30414:SF0">
    <property type="entry name" value="MINICONDUCTANCE MECHANOSENSITIVE CHANNEL YBDG"/>
    <property type="match status" value="1"/>
</dbReference>
<dbReference type="RefSeq" id="WP_007192024.1">
    <property type="nucleotide sequence ID" value="NZ_AFWV01000003.1"/>
</dbReference>
<feature type="transmembrane region" description="Helical" evidence="5">
    <location>
        <begin position="84"/>
        <end position="105"/>
    </location>
</feature>
<dbReference type="GO" id="GO:0071470">
    <property type="term" value="P:cellular response to osmotic stress"/>
    <property type="evidence" value="ECO:0007669"/>
    <property type="project" value="InterPro"/>
</dbReference>
<keyword evidence="4 5" id="KW-0472">Membrane</keyword>
<dbReference type="EMBL" id="AFWV01000003">
    <property type="protein sequence ID" value="EGV19701.1"/>
    <property type="molecule type" value="Genomic_DNA"/>
</dbReference>
<dbReference type="AlphaFoldDB" id="F9U7S1"/>
<dbReference type="OrthoDB" id="9775207at2"/>
<feature type="transmembrane region" description="Helical" evidence="5">
    <location>
        <begin position="183"/>
        <end position="200"/>
    </location>
</feature>
<proteinExistence type="predicted"/>
<dbReference type="InterPro" id="IPR006685">
    <property type="entry name" value="MscS_channel_2nd"/>
</dbReference>
<protein>
    <submittedName>
        <fullName evidence="7">MscS Mechanosensitive ion channel</fullName>
    </submittedName>
</protein>
<dbReference type="eggNOG" id="COG0668">
    <property type="taxonomic scope" value="Bacteria"/>
</dbReference>
<dbReference type="GO" id="GO:0008381">
    <property type="term" value="F:mechanosensitive monoatomic ion channel activity"/>
    <property type="evidence" value="ECO:0007669"/>
    <property type="project" value="InterPro"/>
</dbReference>
<dbReference type="InterPro" id="IPR023408">
    <property type="entry name" value="MscS_beta-dom_sf"/>
</dbReference>
<sequence>MSEDKGLIALPDFVKANSITQWLGDTLGGLTSDRILYPVIVVAGLIFLFWLTYLIFKFLIFKPIARSTFAAKSARFNQVLKSRVLGSLATAVGLIVIDIVLDLLPNLNQQFQDLTDRVITALLILVIVQVIVRAFRFVDAYYSSLSSVNREGAFRGYVTVGSFLVYGVAVILILATLMGKSPAYFLTGLGAMSAVLLIVFRDTLLSMFANVIVTTGDLVRVGDWIAVSGTDANGYVTELSLNVLKVQNFDKTVTSLPTYTLVQNSFTNWRGMFDAGGRRIKRSLFLDQRTFRTLSEKELDQLAKLPLVDQALALEREAVADNPECANGLLVTNSGLFRQYCLVYLQQHPKIHHDAMTLLVRQLQPTETGIPLELYCFTTDTRWAFYEGIQATIFDHLLSLIPIFGLRIFQTESDFAEPDPSARTVDVVTDLLVTVGTQRGSGAASHEPTP</sequence>
<organism evidence="7 8">
    <name type="scientific">Thiocapsa marina 5811</name>
    <dbReference type="NCBI Taxonomy" id="768671"/>
    <lineage>
        <taxon>Bacteria</taxon>
        <taxon>Pseudomonadati</taxon>
        <taxon>Pseudomonadota</taxon>
        <taxon>Gammaproteobacteria</taxon>
        <taxon>Chromatiales</taxon>
        <taxon>Chromatiaceae</taxon>
        <taxon>Thiocapsa</taxon>
    </lineage>
</organism>
<dbReference type="SUPFAM" id="SSF50182">
    <property type="entry name" value="Sm-like ribonucleoproteins"/>
    <property type="match status" value="1"/>
</dbReference>
<dbReference type="Pfam" id="PF00924">
    <property type="entry name" value="MS_channel_2nd"/>
    <property type="match status" value="1"/>
</dbReference>
<keyword evidence="8" id="KW-1185">Reference proteome</keyword>
<dbReference type="PANTHER" id="PTHR30414">
    <property type="entry name" value="MINICONDUCTANCE MECHANOSENSITIVE CHANNEL YBDG"/>
    <property type="match status" value="1"/>
</dbReference>
<comment type="subcellular location">
    <subcellularLocation>
        <location evidence="1">Membrane</location>
    </subcellularLocation>
</comment>
<dbReference type="PATRIC" id="fig|768671.3.peg.1225"/>
<evidence type="ECO:0000256" key="2">
    <source>
        <dbReference type="ARBA" id="ARBA00022692"/>
    </source>
</evidence>
<evidence type="ECO:0000256" key="3">
    <source>
        <dbReference type="ARBA" id="ARBA00022989"/>
    </source>
</evidence>
<dbReference type="Proteomes" id="UP000005459">
    <property type="component" value="Unassembled WGS sequence"/>
</dbReference>
<evidence type="ECO:0000313" key="7">
    <source>
        <dbReference type="EMBL" id="EGV19701.1"/>
    </source>
</evidence>
<feature type="domain" description="Mechanosensitive ion channel MscS" evidence="6">
    <location>
        <begin position="202"/>
        <end position="270"/>
    </location>
</feature>
<keyword evidence="2 5" id="KW-0812">Transmembrane</keyword>
<dbReference type="InterPro" id="IPR010920">
    <property type="entry name" value="LSM_dom_sf"/>
</dbReference>
<gene>
    <name evidence="7" type="ORF">ThimaDRAFT_1147</name>
</gene>
<dbReference type="Gene3D" id="2.30.30.60">
    <property type="match status" value="1"/>
</dbReference>
<reference evidence="7 8" key="1">
    <citation type="submission" date="2011-06" db="EMBL/GenBank/DDBJ databases">
        <title>The draft genome of Thiocapsa marina 5811.</title>
        <authorList>
            <consortium name="US DOE Joint Genome Institute (JGI-PGF)"/>
            <person name="Lucas S."/>
            <person name="Han J."/>
            <person name="Cheng J.-F."/>
            <person name="Goodwin L."/>
            <person name="Pitluck S."/>
            <person name="Peters L."/>
            <person name="Land M.L."/>
            <person name="Hauser L."/>
            <person name="Vogl K."/>
            <person name="Liu Z."/>
            <person name="Imhoff J."/>
            <person name="Thiel V."/>
            <person name="Frigaard N.-U."/>
            <person name="Bryant D."/>
            <person name="Woyke T.J."/>
        </authorList>
    </citation>
    <scope>NUCLEOTIDE SEQUENCE [LARGE SCALE GENOMIC DNA]</scope>
    <source>
        <strain evidence="7 8">5811</strain>
    </source>
</reference>
<evidence type="ECO:0000313" key="8">
    <source>
        <dbReference type="Proteomes" id="UP000005459"/>
    </source>
</evidence>
<dbReference type="InterPro" id="IPR030192">
    <property type="entry name" value="YbdG"/>
</dbReference>
<name>F9U7S1_9GAMM</name>
<feature type="transmembrane region" description="Helical" evidence="5">
    <location>
        <begin position="117"/>
        <end position="135"/>
    </location>
</feature>
<feature type="transmembrane region" description="Helical" evidence="5">
    <location>
        <begin position="35"/>
        <end position="56"/>
    </location>
</feature>
<evidence type="ECO:0000256" key="4">
    <source>
        <dbReference type="ARBA" id="ARBA00023136"/>
    </source>
</evidence>
<evidence type="ECO:0000259" key="6">
    <source>
        <dbReference type="Pfam" id="PF00924"/>
    </source>
</evidence>
<keyword evidence="3 5" id="KW-1133">Transmembrane helix</keyword>